<name>A0A183SMC5_SCHSO</name>
<dbReference type="EMBL" id="UYSU01033222">
    <property type="protein sequence ID" value="VDL91758.1"/>
    <property type="molecule type" value="Genomic_DNA"/>
</dbReference>
<sequence length="185" mass="20393">MTQKNASGDLRGIPISKMPLSVTFLLAEINEVHFHEILRNVPLVPHLLEFRCTFLLQPGATVFEDFGRDHLRSRFFPAVRSFSAPPADLASEREHRSAAASTAIGVRQCCLLPQCKAEERVGQQVIFRAGSQKKGAIIVTVNRTVGTRNSFPGSVFGPDAGIEVAKDNQFVRLRHSRQDGMQVVG</sequence>
<reference evidence="3" key="1">
    <citation type="submission" date="2016-06" db="UniProtKB">
        <authorList>
            <consortium name="WormBaseParasite"/>
        </authorList>
    </citation>
    <scope>IDENTIFICATION</scope>
</reference>
<proteinExistence type="predicted"/>
<protein>
    <submittedName>
        <fullName evidence="1 3">Uncharacterized protein</fullName>
    </submittedName>
</protein>
<dbReference type="WBParaSite" id="SSLN_0000554701-mRNA-1">
    <property type="protein sequence ID" value="SSLN_0000554701-mRNA-1"/>
    <property type="gene ID" value="SSLN_0000554701"/>
</dbReference>
<organism evidence="3">
    <name type="scientific">Schistocephalus solidus</name>
    <name type="common">Tapeworm</name>
    <dbReference type="NCBI Taxonomy" id="70667"/>
    <lineage>
        <taxon>Eukaryota</taxon>
        <taxon>Metazoa</taxon>
        <taxon>Spiralia</taxon>
        <taxon>Lophotrochozoa</taxon>
        <taxon>Platyhelminthes</taxon>
        <taxon>Cestoda</taxon>
        <taxon>Eucestoda</taxon>
        <taxon>Diphyllobothriidea</taxon>
        <taxon>Diphyllobothriidae</taxon>
        <taxon>Schistocephalus</taxon>
    </lineage>
</organism>
<dbReference type="Proteomes" id="UP000275846">
    <property type="component" value="Unassembled WGS sequence"/>
</dbReference>
<accession>A0A183SMC5</accession>
<evidence type="ECO:0000313" key="1">
    <source>
        <dbReference type="EMBL" id="VDL91758.1"/>
    </source>
</evidence>
<gene>
    <name evidence="1" type="ORF">SSLN_LOCUS5373</name>
</gene>
<evidence type="ECO:0000313" key="3">
    <source>
        <dbReference type="WBParaSite" id="SSLN_0000554701-mRNA-1"/>
    </source>
</evidence>
<keyword evidence="2" id="KW-1185">Reference proteome</keyword>
<dbReference type="AlphaFoldDB" id="A0A183SMC5"/>
<evidence type="ECO:0000313" key="2">
    <source>
        <dbReference type="Proteomes" id="UP000275846"/>
    </source>
</evidence>
<reference evidence="1 2" key="2">
    <citation type="submission" date="2018-11" db="EMBL/GenBank/DDBJ databases">
        <authorList>
            <consortium name="Pathogen Informatics"/>
        </authorList>
    </citation>
    <scope>NUCLEOTIDE SEQUENCE [LARGE SCALE GENOMIC DNA]</scope>
    <source>
        <strain evidence="1 2">NST_G2</strain>
    </source>
</reference>